<gene>
    <name evidence="11" type="ORF">MNEG_3945</name>
</gene>
<dbReference type="GO" id="GO:0009055">
    <property type="term" value="F:electron transfer activity"/>
    <property type="evidence" value="ECO:0007669"/>
    <property type="project" value="InterPro"/>
</dbReference>
<dbReference type="InterPro" id="IPR001041">
    <property type="entry name" value="2Fe-2S_ferredoxin-type"/>
</dbReference>
<evidence type="ECO:0000256" key="7">
    <source>
        <dbReference type="ARBA" id="ARBA00023014"/>
    </source>
</evidence>
<comment type="cofactor">
    <cofactor evidence="8">
        <name>[2Fe-2S] cluster</name>
        <dbReference type="ChEBI" id="CHEBI:190135"/>
    </cofactor>
    <text evidence="8">Binds 1 [2Fe-2S] cluster.</text>
</comment>
<dbReference type="KEGG" id="mng:MNEG_3945"/>
<dbReference type="SUPFAM" id="SSF54292">
    <property type="entry name" value="2Fe-2S ferredoxin-like"/>
    <property type="match status" value="1"/>
</dbReference>
<comment type="function">
    <text evidence="8">Ferredoxins are iron-sulfur proteins that transfer electrons in a wide variety of metabolic reactions.</text>
</comment>
<evidence type="ECO:0000256" key="2">
    <source>
        <dbReference type="ARBA" id="ARBA00022448"/>
    </source>
</evidence>
<dbReference type="InterPro" id="IPR036010">
    <property type="entry name" value="2Fe-2S_ferredoxin-like_sf"/>
</dbReference>
<evidence type="ECO:0000256" key="1">
    <source>
        <dbReference type="ARBA" id="ARBA00007874"/>
    </source>
</evidence>
<evidence type="ECO:0000256" key="4">
    <source>
        <dbReference type="ARBA" id="ARBA00022723"/>
    </source>
</evidence>
<dbReference type="GO" id="GO:0022900">
    <property type="term" value="P:electron transport chain"/>
    <property type="evidence" value="ECO:0007669"/>
    <property type="project" value="InterPro"/>
</dbReference>
<dbReference type="RefSeq" id="XP_013903034.1">
    <property type="nucleotide sequence ID" value="XM_014047580.1"/>
</dbReference>
<keyword evidence="8" id="KW-0934">Plastid</keyword>
<comment type="subcellular location">
    <subcellularLocation>
        <location evidence="8">Plastid</location>
        <location evidence="8">Chloroplast</location>
    </subcellularLocation>
</comment>
<dbReference type="PROSITE" id="PS51085">
    <property type="entry name" value="2FE2S_FER_2"/>
    <property type="match status" value="1"/>
</dbReference>
<keyword evidence="3 8" id="KW-0001">2Fe-2S</keyword>
<evidence type="ECO:0000259" key="10">
    <source>
        <dbReference type="PROSITE" id="PS51085"/>
    </source>
</evidence>
<dbReference type="Proteomes" id="UP000054498">
    <property type="component" value="Unassembled WGS sequence"/>
</dbReference>
<proteinExistence type="inferred from homology"/>
<dbReference type="AlphaFoldDB" id="A0A0D2MMK7"/>
<dbReference type="GO" id="GO:0051537">
    <property type="term" value="F:2 iron, 2 sulfur cluster binding"/>
    <property type="evidence" value="ECO:0007669"/>
    <property type="project" value="UniProtKB-KW"/>
</dbReference>
<dbReference type="GeneID" id="25736823"/>
<keyword evidence="8" id="KW-0150">Chloroplast</keyword>
<organism evidence="11 12">
    <name type="scientific">Monoraphidium neglectum</name>
    <dbReference type="NCBI Taxonomy" id="145388"/>
    <lineage>
        <taxon>Eukaryota</taxon>
        <taxon>Viridiplantae</taxon>
        <taxon>Chlorophyta</taxon>
        <taxon>core chlorophytes</taxon>
        <taxon>Chlorophyceae</taxon>
        <taxon>CS clade</taxon>
        <taxon>Sphaeropleales</taxon>
        <taxon>Selenastraceae</taxon>
        <taxon>Monoraphidium</taxon>
    </lineage>
</organism>
<feature type="domain" description="2Fe-2S ferredoxin-type" evidence="10">
    <location>
        <begin position="166"/>
        <end position="258"/>
    </location>
</feature>
<dbReference type="PANTHER" id="PTHR43112:SF10">
    <property type="entry name" value="FERREDOXIN C 2, CHLOROPLASTIC"/>
    <property type="match status" value="1"/>
</dbReference>
<evidence type="ECO:0000256" key="5">
    <source>
        <dbReference type="ARBA" id="ARBA00022982"/>
    </source>
</evidence>
<dbReference type="GO" id="GO:0046872">
    <property type="term" value="F:metal ion binding"/>
    <property type="evidence" value="ECO:0007669"/>
    <property type="project" value="UniProtKB-KW"/>
</dbReference>
<dbReference type="GO" id="GO:0009507">
    <property type="term" value="C:chloroplast"/>
    <property type="evidence" value="ECO:0007669"/>
    <property type="project" value="UniProtKB-SubCell"/>
</dbReference>
<accession>A0A0D2MMK7</accession>
<evidence type="ECO:0000256" key="3">
    <source>
        <dbReference type="ARBA" id="ARBA00022714"/>
    </source>
</evidence>
<sequence>MSSKSFASAKQIGLQRPVAARRLVVRAEAPEAPVKERTAVKKADKGLLGELSGLGDALGPIGLTYSGGIKPKEHSSVPEDAPAAASGAADEDSGEASTSGRRPPSISRMTTAEWRAKYEADGTVDLFVEEEFNSGSRLIGGRAVHWGGTAGFRTGEGPSAGDAPRHTVVIHNPQAGQTVTVDVPEDRYILWEAEDAGLELPYACRMGCCTACAVRVKSGELRQVEALGVSQELRDAGYGLMCVAYPVGDCELEVADEDEVYELQFGRAFQEAALDPNSASVERDDFALEIANMDE</sequence>
<dbReference type="CDD" id="cd00207">
    <property type="entry name" value="fer2"/>
    <property type="match status" value="1"/>
</dbReference>
<dbReference type="Gene3D" id="3.10.20.30">
    <property type="match status" value="1"/>
</dbReference>
<reference evidence="11 12" key="1">
    <citation type="journal article" date="2013" name="BMC Genomics">
        <title>Reconstruction of the lipid metabolism for the microalga Monoraphidium neglectum from its genome sequence reveals characteristics suitable for biofuel production.</title>
        <authorList>
            <person name="Bogen C."/>
            <person name="Al-Dilaimi A."/>
            <person name="Albersmeier A."/>
            <person name="Wichmann J."/>
            <person name="Grundmann M."/>
            <person name="Rupp O."/>
            <person name="Lauersen K.J."/>
            <person name="Blifernez-Klassen O."/>
            <person name="Kalinowski J."/>
            <person name="Goesmann A."/>
            <person name="Mussgnug J.H."/>
            <person name="Kruse O."/>
        </authorList>
    </citation>
    <scope>NUCLEOTIDE SEQUENCE [LARGE SCALE GENOMIC DNA]</scope>
    <source>
        <strain evidence="11 12">SAG 48.87</strain>
    </source>
</reference>
<protein>
    <recommendedName>
        <fullName evidence="8">Ferredoxin</fullName>
    </recommendedName>
</protein>
<dbReference type="PANTHER" id="PTHR43112">
    <property type="entry name" value="FERREDOXIN"/>
    <property type="match status" value="1"/>
</dbReference>
<name>A0A0D2MMK7_9CHLO</name>
<dbReference type="InterPro" id="IPR012675">
    <property type="entry name" value="Beta-grasp_dom_sf"/>
</dbReference>
<evidence type="ECO:0000256" key="9">
    <source>
        <dbReference type="SAM" id="MobiDB-lite"/>
    </source>
</evidence>
<dbReference type="Pfam" id="PF00111">
    <property type="entry name" value="Fer2"/>
    <property type="match status" value="1"/>
</dbReference>
<comment type="similarity">
    <text evidence="1 8">Belongs to the 2Fe2S plant-type ferredoxin family.</text>
</comment>
<dbReference type="STRING" id="145388.A0A0D2MMK7"/>
<feature type="compositionally biased region" description="Low complexity" evidence="9">
    <location>
        <begin position="78"/>
        <end position="88"/>
    </location>
</feature>
<evidence type="ECO:0000256" key="6">
    <source>
        <dbReference type="ARBA" id="ARBA00023004"/>
    </source>
</evidence>
<keyword evidence="4 8" id="KW-0479">Metal-binding</keyword>
<keyword evidence="5 8" id="KW-0249">Electron transport</keyword>
<keyword evidence="2 8" id="KW-0813">Transport</keyword>
<dbReference type="EMBL" id="KK100741">
    <property type="protein sequence ID" value="KIZ04015.1"/>
    <property type="molecule type" value="Genomic_DNA"/>
</dbReference>
<dbReference type="InterPro" id="IPR010241">
    <property type="entry name" value="Fd_pln"/>
</dbReference>
<evidence type="ECO:0000256" key="8">
    <source>
        <dbReference type="RuleBase" id="RU364001"/>
    </source>
</evidence>
<evidence type="ECO:0000313" key="11">
    <source>
        <dbReference type="EMBL" id="KIZ04015.1"/>
    </source>
</evidence>
<keyword evidence="12" id="KW-1185">Reference proteome</keyword>
<feature type="region of interest" description="Disordered" evidence="9">
    <location>
        <begin position="65"/>
        <end position="108"/>
    </location>
</feature>
<evidence type="ECO:0000313" key="12">
    <source>
        <dbReference type="Proteomes" id="UP000054498"/>
    </source>
</evidence>
<dbReference type="NCBIfam" id="TIGR02008">
    <property type="entry name" value="fdx_plant"/>
    <property type="match status" value="1"/>
</dbReference>
<keyword evidence="6 8" id="KW-0408">Iron</keyword>
<dbReference type="OrthoDB" id="1885901at2759"/>
<keyword evidence="7 8" id="KW-0411">Iron-sulfur</keyword>